<keyword evidence="3" id="KW-0804">Transcription</keyword>
<name>A0A075U0W9_9LACO</name>
<dbReference type="AlphaFoldDB" id="A0A075U0W9"/>
<organism evidence="6 7">
    <name type="scientific">Weissella ceti</name>
    <dbReference type="NCBI Taxonomy" id="759620"/>
    <lineage>
        <taxon>Bacteria</taxon>
        <taxon>Bacillati</taxon>
        <taxon>Bacillota</taxon>
        <taxon>Bacilli</taxon>
        <taxon>Lactobacillales</taxon>
        <taxon>Lactobacillaceae</taxon>
        <taxon>Weissella</taxon>
    </lineage>
</organism>
<dbReference type="EMBL" id="CP009223">
    <property type="protein sequence ID" value="AIM63547.1"/>
    <property type="molecule type" value="Genomic_DNA"/>
</dbReference>
<dbReference type="InterPro" id="IPR036390">
    <property type="entry name" value="WH_DNA-bd_sf"/>
</dbReference>
<dbReference type="GO" id="GO:0045892">
    <property type="term" value="P:negative regulation of DNA-templated transcription"/>
    <property type="evidence" value="ECO:0007669"/>
    <property type="project" value="TreeGrafter"/>
</dbReference>
<dbReference type="SMART" id="SM00866">
    <property type="entry name" value="UTRA"/>
    <property type="match status" value="1"/>
</dbReference>
<dbReference type="Gene3D" id="1.10.10.10">
    <property type="entry name" value="Winged helix-like DNA-binding domain superfamily/Winged helix DNA-binding domain"/>
    <property type="match status" value="1"/>
</dbReference>
<evidence type="ECO:0000256" key="1">
    <source>
        <dbReference type="ARBA" id="ARBA00023015"/>
    </source>
</evidence>
<dbReference type="GO" id="GO:0003677">
    <property type="term" value="F:DNA binding"/>
    <property type="evidence" value="ECO:0007669"/>
    <property type="project" value="UniProtKB-UniRule"/>
</dbReference>
<accession>A0A075U0W9</accession>
<dbReference type="CDD" id="cd07377">
    <property type="entry name" value="WHTH_GntR"/>
    <property type="match status" value="1"/>
</dbReference>
<evidence type="ECO:0000259" key="5">
    <source>
        <dbReference type="PROSITE" id="PS50949"/>
    </source>
</evidence>
<gene>
    <name evidence="6" type="ORF">WS74_1298</name>
</gene>
<evidence type="ECO:0000256" key="4">
    <source>
        <dbReference type="NCBIfam" id="TIGR02404"/>
    </source>
</evidence>
<dbReference type="InterPro" id="IPR028978">
    <property type="entry name" value="Chorismate_lyase_/UTRA_dom_sf"/>
</dbReference>
<dbReference type="KEGG" id="wce:WS08_1228"/>
<proteinExistence type="predicted"/>
<reference evidence="7" key="2">
    <citation type="submission" date="2014-08" db="EMBL/GenBank/DDBJ databases">
        <title>Complete genome of Weissella ceti strain WS74 isolated from diseased rainbow trout in Brazil.</title>
        <authorList>
            <person name="Figueiredo H.C.P."/>
            <person name="Leal C.A.G."/>
            <person name="Pereira F.L."/>
            <person name="Soares S.C."/>
            <person name="Dorella F.A."/>
            <person name="Carvalho A.F."/>
            <person name="Azevedo V.A.C."/>
        </authorList>
    </citation>
    <scope>NUCLEOTIDE SEQUENCE [LARGE SCALE GENOMIC DNA]</scope>
    <source>
        <strain evidence="7">WS74</strain>
    </source>
</reference>
<dbReference type="PANTHER" id="PTHR44846:SF12">
    <property type="entry name" value="HTH-TYPE TRANSCRIPTIONAL REGULATOR TRER"/>
    <property type="match status" value="1"/>
</dbReference>
<dbReference type="InterPro" id="IPR000524">
    <property type="entry name" value="Tscrpt_reg_HTH_GntR"/>
</dbReference>
<dbReference type="SMART" id="SM00345">
    <property type="entry name" value="HTH_GNTR"/>
    <property type="match status" value="1"/>
</dbReference>
<protein>
    <recommendedName>
        <fullName evidence="4">Trehalose operon repressor</fullName>
    </recommendedName>
</protein>
<evidence type="ECO:0000313" key="6">
    <source>
        <dbReference type="EMBL" id="AIM63547.1"/>
    </source>
</evidence>
<dbReference type="GO" id="GO:0003700">
    <property type="term" value="F:DNA-binding transcription factor activity"/>
    <property type="evidence" value="ECO:0007669"/>
    <property type="project" value="UniProtKB-UniRule"/>
</dbReference>
<evidence type="ECO:0000256" key="3">
    <source>
        <dbReference type="ARBA" id="ARBA00023163"/>
    </source>
</evidence>
<keyword evidence="1" id="KW-0805">Transcription regulation</keyword>
<keyword evidence="2" id="KW-0238">DNA-binding</keyword>
<dbReference type="SUPFAM" id="SSF64288">
    <property type="entry name" value="Chorismate lyase-like"/>
    <property type="match status" value="1"/>
</dbReference>
<dbReference type="NCBIfam" id="TIGR02404">
    <property type="entry name" value="trehalos_R_Bsub"/>
    <property type="match status" value="1"/>
</dbReference>
<dbReference type="OrthoDB" id="9816541at2"/>
<dbReference type="InterPro" id="IPR011663">
    <property type="entry name" value="UTRA"/>
</dbReference>
<dbReference type="SUPFAM" id="SSF46785">
    <property type="entry name" value="Winged helix' DNA-binding domain"/>
    <property type="match status" value="1"/>
</dbReference>
<dbReference type="Proteomes" id="UP000029079">
    <property type="component" value="Chromosome"/>
</dbReference>
<dbReference type="KEGG" id="wct:WS74_1298"/>
<dbReference type="Pfam" id="PF07702">
    <property type="entry name" value="UTRA"/>
    <property type="match status" value="1"/>
</dbReference>
<dbReference type="PROSITE" id="PS50949">
    <property type="entry name" value="HTH_GNTR"/>
    <property type="match status" value="1"/>
</dbReference>
<dbReference type="Gene3D" id="3.40.1410.10">
    <property type="entry name" value="Chorismate lyase-like"/>
    <property type="match status" value="1"/>
</dbReference>
<dbReference type="PRINTS" id="PR00035">
    <property type="entry name" value="HTHGNTR"/>
</dbReference>
<keyword evidence="7" id="KW-1185">Reference proteome</keyword>
<dbReference type="PANTHER" id="PTHR44846">
    <property type="entry name" value="MANNOSYL-D-GLYCERATE TRANSPORT/METABOLISM SYSTEM REPRESSOR MNGR-RELATED"/>
    <property type="match status" value="1"/>
</dbReference>
<dbReference type="STRING" id="759620.WS105_1293"/>
<reference evidence="6 7" key="1">
    <citation type="journal article" date="2014" name="Genome Announc.">
        <title>Complete Genome Sequences of Fish Pathogenic Weissella ceti Strains WS74 and WS105.</title>
        <authorList>
            <person name="Figueiredo H.C."/>
            <person name="Leal C.A."/>
            <person name="Dorella F.A."/>
            <person name="Carvalho A.F."/>
            <person name="Soares S.C."/>
            <person name="Pereira F.L."/>
            <person name="Azevedo V.A."/>
        </authorList>
    </citation>
    <scope>NUCLEOTIDE SEQUENCE [LARGE SCALE GENOMIC DNA]</scope>
    <source>
        <strain evidence="6 7">WS74</strain>
    </source>
</reference>
<dbReference type="InterPro" id="IPR036388">
    <property type="entry name" value="WH-like_DNA-bd_sf"/>
</dbReference>
<evidence type="ECO:0000313" key="7">
    <source>
        <dbReference type="Proteomes" id="UP000029079"/>
    </source>
</evidence>
<dbReference type="InterPro" id="IPR050679">
    <property type="entry name" value="Bact_HTH_transcr_reg"/>
</dbReference>
<sequence>MDKYQNIYRDMLDDIKSGKYTSGEFLPSDTKLVMKYNVSRETVRKAMVNLAHDGYVQRLKGKGTIVLDRQRVAIPMSQLKSYREVMVEGNITSTNDVLFLEENHEVPENLRIESAIDSDLMSTKLIRRRNVGGEATVIDYDYINQAVVDHLPREAAAESIFNYFEHDLGLQIDYAIKHMTIEPANQQDHKGLGVAIGSPVVVIRSETHLTDNRLLSFTESRHRADRFSNVEFSRRRN</sequence>
<dbReference type="InterPro" id="IPR012770">
    <property type="entry name" value="TreR"/>
</dbReference>
<feature type="domain" description="HTH gntR-type" evidence="5">
    <location>
        <begin position="1"/>
        <end position="69"/>
    </location>
</feature>
<dbReference type="RefSeq" id="WP_009765171.1">
    <property type="nucleotide sequence ID" value="NZ_CP009223.1"/>
</dbReference>
<dbReference type="Pfam" id="PF00392">
    <property type="entry name" value="GntR"/>
    <property type="match status" value="1"/>
</dbReference>
<evidence type="ECO:0000256" key="2">
    <source>
        <dbReference type="ARBA" id="ARBA00023125"/>
    </source>
</evidence>